<dbReference type="Proteomes" id="UP001501490">
    <property type="component" value="Unassembled WGS sequence"/>
</dbReference>
<comment type="caution">
    <text evidence="14">The sequence shown here is derived from an EMBL/GenBank/DDBJ whole genome shotgun (WGS) entry which is preliminary data.</text>
</comment>
<dbReference type="PROSITE" id="PS51462">
    <property type="entry name" value="NUDIX"/>
    <property type="match status" value="1"/>
</dbReference>
<dbReference type="PROSITE" id="PS00893">
    <property type="entry name" value="NUDIX_BOX"/>
    <property type="match status" value="1"/>
</dbReference>
<dbReference type="EC" id="3.6.1.55" evidence="11"/>
<dbReference type="SUPFAM" id="SSF55811">
    <property type="entry name" value="Nudix"/>
    <property type="match status" value="1"/>
</dbReference>
<evidence type="ECO:0000256" key="2">
    <source>
        <dbReference type="ARBA" id="ARBA00005582"/>
    </source>
</evidence>
<evidence type="ECO:0000256" key="3">
    <source>
        <dbReference type="ARBA" id="ARBA00022457"/>
    </source>
</evidence>
<organism evidence="14 15">
    <name type="scientific">Microlunatus ginsengisoli</name>
    <dbReference type="NCBI Taxonomy" id="363863"/>
    <lineage>
        <taxon>Bacteria</taxon>
        <taxon>Bacillati</taxon>
        <taxon>Actinomycetota</taxon>
        <taxon>Actinomycetes</taxon>
        <taxon>Propionibacteriales</taxon>
        <taxon>Propionibacteriaceae</taxon>
        <taxon>Microlunatus</taxon>
    </lineage>
</organism>
<keyword evidence="7 12" id="KW-0378">Hydrolase</keyword>
<evidence type="ECO:0000256" key="7">
    <source>
        <dbReference type="ARBA" id="ARBA00022801"/>
    </source>
</evidence>
<dbReference type="InterPro" id="IPR047127">
    <property type="entry name" value="MutT-like"/>
</dbReference>
<dbReference type="PANTHER" id="PTHR47707">
    <property type="entry name" value="8-OXO-DGTP DIPHOSPHATASE"/>
    <property type="match status" value="1"/>
</dbReference>
<dbReference type="EMBL" id="BAABAB010000022">
    <property type="protein sequence ID" value="GAA3626305.1"/>
    <property type="molecule type" value="Genomic_DNA"/>
</dbReference>
<dbReference type="CDD" id="cd03425">
    <property type="entry name" value="NUDIX_MutT_NudA_like"/>
    <property type="match status" value="1"/>
</dbReference>
<proteinExistence type="inferred from homology"/>
<comment type="cofactor">
    <cofactor evidence="1">
        <name>Mg(2+)</name>
        <dbReference type="ChEBI" id="CHEBI:18420"/>
    </cofactor>
</comment>
<keyword evidence="8" id="KW-0460">Magnesium</keyword>
<dbReference type="Pfam" id="PF00293">
    <property type="entry name" value="NUDIX"/>
    <property type="match status" value="1"/>
</dbReference>
<dbReference type="PANTHER" id="PTHR47707:SF1">
    <property type="entry name" value="NUDIX HYDROLASE FAMILY PROTEIN"/>
    <property type="match status" value="1"/>
</dbReference>
<keyword evidence="15" id="KW-1185">Reference proteome</keyword>
<evidence type="ECO:0000256" key="5">
    <source>
        <dbReference type="ARBA" id="ARBA00022723"/>
    </source>
</evidence>
<keyword evidence="9" id="KW-0234">DNA repair</keyword>
<evidence type="ECO:0000256" key="9">
    <source>
        <dbReference type="ARBA" id="ARBA00023204"/>
    </source>
</evidence>
<evidence type="ECO:0000256" key="6">
    <source>
        <dbReference type="ARBA" id="ARBA00022763"/>
    </source>
</evidence>
<evidence type="ECO:0000256" key="11">
    <source>
        <dbReference type="ARBA" id="ARBA00038905"/>
    </source>
</evidence>
<feature type="domain" description="Nudix hydrolase" evidence="13">
    <location>
        <begin position="1"/>
        <end position="133"/>
    </location>
</feature>
<evidence type="ECO:0000256" key="10">
    <source>
        <dbReference type="ARBA" id="ARBA00035861"/>
    </source>
</evidence>
<dbReference type="InterPro" id="IPR000086">
    <property type="entry name" value="NUDIX_hydrolase_dom"/>
</dbReference>
<sequence length="136" mass="14437">MVLVVAAVLVDALEAPTRLLAARRTGPPRLAGGWEFPGGKVEPGETPIQALHRELAEELGVTITVGPEVPPPAGPAWPIAAELEMRVWLAAVAGGEPVATASHDRLRWLTAAELFDVAWLPADVALIHRLARLLGR</sequence>
<evidence type="ECO:0000256" key="4">
    <source>
        <dbReference type="ARBA" id="ARBA00022705"/>
    </source>
</evidence>
<reference evidence="15" key="1">
    <citation type="journal article" date="2019" name="Int. J. Syst. Evol. Microbiol.">
        <title>The Global Catalogue of Microorganisms (GCM) 10K type strain sequencing project: providing services to taxonomists for standard genome sequencing and annotation.</title>
        <authorList>
            <consortium name="The Broad Institute Genomics Platform"/>
            <consortium name="The Broad Institute Genome Sequencing Center for Infectious Disease"/>
            <person name="Wu L."/>
            <person name="Ma J."/>
        </authorList>
    </citation>
    <scope>NUCLEOTIDE SEQUENCE [LARGE SCALE GENOMIC DNA]</scope>
    <source>
        <strain evidence="15">JCM 16929</strain>
    </source>
</reference>
<gene>
    <name evidence="14" type="ORF">GCM10022236_30710</name>
</gene>
<accession>A0ABP7A7I2</accession>
<dbReference type="InterPro" id="IPR020084">
    <property type="entry name" value="NUDIX_hydrolase_CS"/>
</dbReference>
<evidence type="ECO:0000256" key="1">
    <source>
        <dbReference type="ARBA" id="ARBA00001946"/>
    </source>
</evidence>
<evidence type="ECO:0000256" key="12">
    <source>
        <dbReference type="RuleBase" id="RU003476"/>
    </source>
</evidence>
<keyword evidence="3" id="KW-0515">Mutator protein</keyword>
<keyword evidence="4" id="KW-0235">DNA replication</keyword>
<dbReference type="InterPro" id="IPR020476">
    <property type="entry name" value="Nudix_hydrolase"/>
</dbReference>
<keyword evidence="5" id="KW-0479">Metal-binding</keyword>
<protein>
    <recommendedName>
        <fullName evidence="11">8-oxo-dGTP diphosphatase</fullName>
        <ecNumber evidence="11">3.6.1.55</ecNumber>
    </recommendedName>
</protein>
<evidence type="ECO:0000313" key="15">
    <source>
        <dbReference type="Proteomes" id="UP001501490"/>
    </source>
</evidence>
<comment type="catalytic activity">
    <reaction evidence="10">
        <text>8-oxo-dGTP + H2O = 8-oxo-dGMP + diphosphate + H(+)</text>
        <dbReference type="Rhea" id="RHEA:31575"/>
        <dbReference type="ChEBI" id="CHEBI:15377"/>
        <dbReference type="ChEBI" id="CHEBI:15378"/>
        <dbReference type="ChEBI" id="CHEBI:33019"/>
        <dbReference type="ChEBI" id="CHEBI:63224"/>
        <dbReference type="ChEBI" id="CHEBI:77896"/>
        <dbReference type="EC" id="3.6.1.55"/>
    </reaction>
</comment>
<evidence type="ECO:0000313" key="14">
    <source>
        <dbReference type="EMBL" id="GAA3626305.1"/>
    </source>
</evidence>
<keyword evidence="6" id="KW-0227">DNA damage</keyword>
<dbReference type="Gene3D" id="3.90.79.10">
    <property type="entry name" value="Nucleoside Triphosphate Pyrophosphohydrolase"/>
    <property type="match status" value="1"/>
</dbReference>
<evidence type="ECO:0000259" key="13">
    <source>
        <dbReference type="PROSITE" id="PS51462"/>
    </source>
</evidence>
<dbReference type="RefSeq" id="WP_344806082.1">
    <property type="nucleotide sequence ID" value="NZ_BAABAB010000022.1"/>
</dbReference>
<evidence type="ECO:0000256" key="8">
    <source>
        <dbReference type="ARBA" id="ARBA00022842"/>
    </source>
</evidence>
<comment type="similarity">
    <text evidence="2 12">Belongs to the Nudix hydrolase family.</text>
</comment>
<name>A0ABP7A7I2_9ACTN</name>
<dbReference type="InterPro" id="IPR015797">
    <property type="entry name" value="NUDIX_hydrolase-like_dom_sf"/>
</dbReference>
<dbReference type="PRINTS" id="PR00502">
    <property type="entry name" value="NUDIXFAMILY"/>
</dbReference>